<evidence type="ECO:0000313" key="4">
    <source>
        <dbReference type="Proteomes" id="UP000320184"/>
    </source>
</evidence>
<name>A0A538SKI2_UNCEI</name>
<dbReference type="InterPro" id="IPR058548">
    <property type="entry name" value="MlaB-like_STAS"/>
</dbReference>
<accession>A0A538SKI2</accession>
<evidence type="ECO:0000313" key="3">
    <source>
        <dbReference type="EMBL" id="TMQ51878.1"/>
    </source>
</evidence>
<dbReference type="AlphaFoldDB" id="A0A538SKI2"/>
<protein>
    <submittedName>
        <fullName evidence="3">STAS domain-containing protein</fullName>
    </submittedName>
</protein>
<feature type="domain" description="STAS" evidence="2">
    <location>
        <begin position="33"/>
        <end position="124"/>
    </location>
</feature>
<proteinExistence type="predicted"/>
<sequence>MIVVSKADGVRGAVPLALNLELNHARHGASARVELRERSGETTALLQVRGWLERIAVERLSRTLDDLAARGVRRLHLDCSRLHDIESRQVPALIEALARFERQSGRILVDGLSHHLLDLLRLAGCEGRLAPAPAESQDPPEPLRRTREWAS</sequence>
<dbReference type="Gene3D" id="3.30.750.24">
    <property type="entry name" value="STAS domain"/>
    <property type="match status" value="1"/>
</dbReference>
<dbReference type="InterPro" id="IPR036513">
    <property type="entry name" value="STAS_dom_sf"/>
</dbReference>
<dbReference type="InterPro" id="IPR002645">
    <property type="entry name" value="STAS_dom"/>
</dbReference>
<dbReference type="Proteomes" id="UP000320184">
    <property type="component" value="Unassembled WGS sequence"/>
</dbReference>
<dbReference type="PROSITE" id="PS50801">
    <property type="entry name" value="STAS"/>
    <property type="match status" value="1"/>
</dbReference>
<organism evidence="3 4">
    <name type="scientific">Eiseniibacteriota bacterium</name>
    <dbReference type="NCBI Taxonomy" id="2212470"/>
    <lineage>
        <taxon>Bacteria</taxon>
        <taxon>Candidatus Eiseniibacteriota</taxon>
    </lineage>
</organism>
<evidence type="ECO:0000256" key="1">
    <source>
        <dbReference type="SAM" id="MobiDB-lite"/>
    </source>
</evidence>
<reference evidence="3 4" key="1">
    <citation type="journal article" date="2019" name="Nat. Microbiol.">
        <title>Mediterranean grassland soil C-N compound turnover is dependent on rainfall and depth, and is mediated by genomically divergent microorganisms.</title>
        <authorList>
            <person name="Diamond S."/>
            <person name="Andeer P.F."/>
            <person name="Li Z."/>
            <person name="Crits-Christoph A."/>
            <person name="Burstein D."/>
            <person name="Anantharaman K."/>
            <person name="Lane K.R."/>
            <person name="Thomas B.C."/>
            <person name="Pan C."/>
            <person name="Northen T.R."/>
            <person name="Banfield J.F."/>
        </authorList>
    </citation>
    <scope>NUCLEOTIDE SEQUENCE [LARGE SCALE GENOMIC DNA]</scope>
    <source>
        <strain evidence="3">WS_3</strain>
    </source>
</reference>
<evidence type="ECO:0000259" key="2">
    <source>
        <dbReference type="PROSITE" id="PS50801"/>
    </source>
</evidence>
<dbReference type="EMBL" id="VBOT01000052">
    <property type="protein sequence ID" value="TMQ51878.1"/>
    <property type="molecule type" value="Genomic_DNA"/>
</dbReference>
<dbReference type="CDD" id="cd07043">
    <property type="entry name" value="STAS_anti-anti-sigma_factors"/>
    <property type="match status" value="1"/>
</dbReference>
<dbReference type="Pfam" id="PF13466">
    <property type="entry name" value="STAS_2"/>
    <property type="match status" value="1"/>
</dbReference>
<feature type="region of interest" description="Disordered" evidence="1">
    <location>
        <begin position="130"/>
        <end position="151"/>
    </location>
</feature>
<comment type="caution">
    <text evidence="3">The sequence shown here is derived from an EMBL/GenBank/DDBJ whole genome shotgun (WGS) entry which is preliminary data.</text>
</comment>
<dbReference type="SUPFAM" id="SSF52091">
    <property type="entry name" value="SpoIIaa-like"/>
    <property type="match status" value="1"/>
</dbReference>
<feature type="compositionally biased region" description="Basic and acidic residues" evidence="1">
    <location>
        <begin position="141"/>
        <end position="151"/>
    </location>
</feature>
<gene>
    <name evidence="3" type="ORF">E6K73_04500</name>
</gene>